<evidence type="ECO:0000313" key="1">
    <source>
        <dbReference type="EMBL" id="BDI28643.1"/>
    </source>
</evidence>
<sequence>MSEWDRQRQGRAYEGWAFTFCKAAFLVLIFQKYSLLALSGLATVFYLLASARGVREWRCWAKPPWVTIFWGAVFVWQIGLLITHHRTLLLPW</sequence>
<dbReference type="EMBL" id="AP025739">
    <property type="protein sequence ID" value="BDI28643.1"/>
    <property type="molecule type" value="Genomic_DNA"/>
</dbReference>
<dbReference type="KEGG" id="ccot:CCAX7_006940"/>
<dbReference type="AlphaFoldDB" id="A0A402D1P5"/>
<dbReference type="RefSeq" id="WP_119323401.1">
    <property type="nucleotide sequence ID" value="NZ_AP025739.1"/>
</dbReference>
<keyword evidence="2" id="KW-1185">Reference proteome</keyword>
<proteinExistence type="predicted"/>
<accession>A0A402D1P5</accession>
<dbReference type="Proteomes" id="UP000287394">
    <property type="component" value="Chromosome"/>
</dbReference>
<evidence type="ECO:0000313" key="2">
    <source>
        <dbReference type="Proteomes" id="UP000287394"/>
    </source>
</evidence>
<name>A0A402D1P5_9BACT</name>
<organism evidence="1 2">
    <name type="scientific">Capsulimonas corticalis</name>
    <dbReference type="NCBI Taxonomy" id="2219043"/>
    <lineage>
        <taxon>Bacteria</taxon>
        <taxon>Bacillati</taxon>
        <taxon>Armatimonadota</taxon>
        <taxon>Armatimonadia</taxon>
        <taxon>Capsulimonadales</taxon>
        <taxon>Capsulimonadaceae</taxon>
        <taxon>Capsulimonas</taxon>
    </lineage>
</organism>
<protein>
    <submittedName>
        <fullName evidence="1">Uncharacterized protein</fullName>
    </submittedName>
</protein>
<reference evidence="1 2" key="1">
    <citation type="journal article" date="2019" name="Int. J. Syst. Evol. Microbiol.">
        <title>Capsulimonas corticalis gen. nov., sp. nov., an aerobic capsulated bacterium, of a novel bacterial order, Capsulimonadales ord. nov., of the class Armatimonadia of the phylum Armatimonadetes.</title>
        <authorList>
            <person name="Li J."/>
            <person name="Kudo C."/>
            <person name="Tonouchi A."/>
        </authorList>
    </citation>
    <scope>NUCLEOTIDE SEQUENCE [LARGE SCALE GENOMIC DNA]</scope>
    <source>
        <strain evidence="1 2">AX-7</strain>
    </source>
</reference>
<dbReference type="OrthoDB" id="9814932at2"/>
<gene>
    <name evidence="1" type="ORF">CCAX7_006940</name>
</gene>